<accession>G0IY94</accession>
<dbReference type="Pfam" id="PF00440">
    <property type="entry name" value="TetR_N"/>
    <property type="match status" value="1"/>
</dbReference>
<keyword evidence="1" id="KW-0805">Transcription regulation</keyword>
<dbReference type="PROSITE" id="PS50977">
    <property type="entry name" value="HTH_TETR_2"/>
    <property type="match status" value="1"/>
</dbReference>
<dbReference type="InterPro" id="IPR011075">
    <property type="entry name" value="TetR_C"/>
</dbReference>
<dbReference type="STRING" id="880070.Cycma_1226"/>
<feature type="DNA-binding region" description="H-T-H motif" evidence="4">
    <location>
        <begin position="31"/>
        <end position="50"/>
    </location>
</feature>
<dbReference type="Gene3D" id="1.10.357.10">
    <property type="entry name" value="Tetracycline Repressor, domain 2"/>
    <property type="match status" value="1"/>
</dbReference>
<reference evidence="7" key="1">
    <citation type="submission" date="2011-07" db="EMBL/GenBank/DDBJ databases">
        <title>The complete genome of Cyclobacterium marinum DSM 745.</title>
        <authorList>
            <person name="Lucas S."/>
            <person name="Han J."/>
            <person name="Lapidus A."/>
            <person name="Bruce D."/>
            <person name="Goodwin L."/>
            <person name="Pitluck S."/>
            <person name="Peters L."/>
            <person name="Kyrpides N."/>
            <person name="Mavromatis K."/>
            <person name="Ivanova N."/>
            <person name="Ovchinnikova G."/>
            <person name="Chertkov O."/>
            <person name="Detter J.C."/>
            <person name="Tapia R."/>
            <person name="Han C."/>
            <person name="Land M."/>
            <person name="Hauser L."/>
            <person name="Markowitz V."/>
            <person name="Cheng J.-F."/>
            <person name="Hugenholtz P."/>
            <person name="Woyke T."/>
            <person name="Wu D."/>
            <person name="Tindall B."/>
            <person name="Schuetze A."/>
            <person name="Brambilla E."/>
            <person name="Klenk H.-P."/>
            <person name="Eisen J.A."/>
        </authorList>
    </citation>
    <scope>NUCLEOTIDE SEQUENCE [LARGE SCALE GENOMIC DNA]</scope>
    <source>
        <strain evidence="7">ATCC 25205 / DSM 745 / LMG 13164 / NCIMB 1802</strain>
    </source>
</reference>
<dbReference type="PRINTS" id="PR00455">
    <property type="entry name" value="HTHTETR"/>
</dbReference>
<evidence type="ECO:0000256" key="2">
    <source>
        <dbReference type="ARBA" id="ARBA00023125"/>
    </source>
</evidence>
<dbReference type="GO" id="GO:0003677">
    <property type="term" value="F:DNA binding"/>
    <property type="evidence" value="ECO:0007669"/>
    <property type="project" value="UniProtKB-UniRule"/>
</dbReference>
<proteinExistence type="predicted"/>
<gene>
    <name evidence="6" type="ordered locus">Cycma_1226</name>
</gene>
<protein>
    <submittedName>
        <fullName evidence="6">Transcriptional regulator, TetR family</fullName>
    </submittedName>
</protein>
<evidence type="ECO:0000256" key="3">
    <source>
        <dbReference type="ARBA" id="ARBA00023163"/>
    </source>
</evidence>
<evidence type="ECO:0000259" key="5">
    <source>
        <dbReference type="PROSITE" id="PS50977"/>
    </source>
</evidence>
<dbReference type="SUPFAM" id="SSF48498">
    <property type="entry name" value="Tetracyclin repressor-like, C-terminal domain"/>
    <property type="match status" value="1"/>
</dbReference>
<dbReference type="AlphaFoldDB" id="G0IY94"/>
<dbReference type="eggNOG" id="COG1309">
    <property type="taxonomic scope" value="Bacteria"/>
</dbReference>
<evidence type="ECO:0000256" key="1">
    <source>
        <dbReference type="ARBA" id="ARBA00023015"/>
    </source>
</evidence>
<feature type="domain" description="HTH tetR-type" evidence="5">
    <location>
        <begin position="8"/>
        <end position="68"/>
    </location>
</feature>
<dbReference type="OrthoDB" id="9798857at2"/>
<dbReference type="InterPro" id="IPR023772">
    <property type="entry name" value="DNA-bd_HTH_TetR-type_CS"/>
</dbReference>
<name>G0IY94_CYCMS</name>
<organism evidence="6 7">
    <name type="scientific">Cyclobacterium marinum (strain ATCC 25205 / DSM 745 / LMG 13164 / NCIMB 1802)</name>
    <name type="common">Flectobacillus marinus</name>
    <dbReference type="NCBI Taxonomy" id="880070"/>
    <lineage>
        <taxon>Bacteria</taxon>
        <taxon>Pseudomonadati</taxon>
        <taxon>Bacteroidota</taxon>
        <taxon>Cytophagia</taxon>
        <taxon>Cytophagales</taxon>
        <taxon>Cyclobacteriaceae</taxon>
        <taxon>Cyclobacterium</taxon>
    </lineage>
</organism>
<dbReference type="RefSeq" id="WP_014019295.1">
    <property type="nucleotide sequence ID" value="NC_015914.1"/>
</dbReference>
<dbReference type="InterPro" id="IPR036271">
    <property type="entry name" value="Tet_transcr_reg_TetR-rel_C_sf"/>
</dbReference>
<evidence type="ECO:0000313" key="7">
    <source>
        <dbReference type="Proteomes" id="UP000001635"/>
    </source>
</evidence>
<dbReference type="PANTHER" id="PTHR47506">
    <property type="entry name" value="TRANSCRIPTIONAL REGULATORY PROTEIN"/>
    <property type="match status" value="1"/>
</dbReference>
<keyword evidence="2 4" id="KW-0238">DNA-binding</keyword>
<dbReference type="PANTHER" id="PTHR47506:SF1">
    <property type="entry name" value="HTH-TYPE TRANSCRIPTIONAL REGULATOR YJDC"/>
    <property type="match status" value="1"/>
</dbReference>
<dbReference type="Proteomes" id="UP000001635">
    <property type="component" value="Chromosome"/>
</dbReference>
<dbReference type="EMBL" id="CP002955">
    <property type="protein sequence ID" value="AEL24998.1"/>
    <property type="molecule type" value="Genomic_DNA"/>
</dbReference>
<dbReference type="InterPro" id="IPR001647">
    <property type="entry name" value="HTH_TetR"/>
</dbReference>
<evidence type="ECO:0000256" key="4">
    <source>
        <dbReference type="PROSITE-ProRule" id="PRU00335"/>
    </source>
</evidence>
<dbReference type="PROSITE" id="PS01081">
    <property type="entry name" value="HTH_TETR_1"/>
    <property type="match status" value="1"/>
</dbReference>
<dbReference type="Pfam" id="PF16925">
    <property type="entry name" value="TetR_C_13"/>
    <property type="match status" value="1"/>
</dbReference>
<sequence>MLQELKSERTKKLILDKAYELFYEEGFKSSSIDRIVKASHLTKGAFYHHFKSKKELGLKVIELKIQERIHQGMIVPLSNPGEALDLLRDTFFHRIKLFSLYDKKHGCPFNNLINEIGNQELAYRLALKKVLDEWKQAIIRIIERGKKEKTIKKSVSSHAVAIYLISAFEGVRGIRKLYDNDSVLTEYLLGLSFYLDHLGTN</sequence>
<dbReference type="KEGG" id="cmr:Cycma_1226"/>
<keyword evidence="7" id="KW-1185">Reference proteome</keyword>
<keyword evidence="3" id="KW-0804">Transcription</keyword>
<dbReference type="HOGENOM" id="CLU_069356_28_1_10"/>
<dbReference type="InterPro" id="IPR009057">
    <property type="entry name" value="Homeodomain-like_sf"/>
</dbReference>
<dbReference type="SUPFAM" id="SSF46689">
    <property type="entry name" value="Homeodomain-like"/>
    <property type="match status" value="1"/>
</dbReference>
<evidence type="ECO:0000313" key="6">
    <source>
        <dbReference type="EMBL" id="AEL24998.1"/>
    </source>
</evidence>